<dbReference type="EMBL" id="JAUKUD010000001">
    <property type="protein sequence ID" value="KAK0754105.1"/>
    <property type="molecule type" value="Genomic_DNA"/>
</dbReference>
<accession>A0AA40FAJ1</accession>
<dbReference type="PROSITE" id="PS00028">
    <property type="entry name" value="ZINC_FINGER_C2H2_1"/>
    <property type="match status" value="1"/>
</dbReference>
<evidence type="ECO:0000256" key="6">
    <source>
        <dbReference type="PROSITE-ProRule" id="PRU00042"/>
    </source>
</evidence>
<dbReference type="FunFam" id="3.30.160.60:FF:001075">
    <property type="entry name" value="Zinc finger, C2H2-type/integrase, DNA-binding protein"/>
    <property type="match status" value="1"/>
</dbReference>
<feature type="region of interest" description="Disordered" evidence="7">
    <location>
        <begin position="189"/>
        <end position="234"/>
    </location>
</feature>
<sequence length="272" mass="29637">MASMHVINAEGRRLSMLNDDSTSHTRPALSWPAVSFAPSYGNYSSASSSPNTPGLLRSESYDSQMSSEAISPTTPEFGYGHYPERAPYEEYSDYASPYMTGTRPHYSDSRAGSYDGESVAGMPAGDKAAKRYPCRYKDSHRCDKTFTTSGHASRHSKIHTAEKAVPCSFEGCTKKFTRADNMKQHLDTHYKEKYPRHSTSSSSSRPSLSSSERRTSTCSKSSSKSKSSSSHGDGCWDMSGLCVPLQTRPSATRNPSAGLDALAMAVACQREA</sequence>
<gene>
    <name evidence="9" type="ORF">B0T18DRAFT_424540</name>
</gene>
<evidence type="ECO:0000256" key="2">
    <source>
        <dbReference type="ARBA" id="ARBA00022737"/>
    </source>
</evidence>
<feature type="compositionally biased region" description="Polar residues" evidence="7">
    <location>
        <begin position="61"/>
        <end position="74"/>
    </location>
</feature>
<evidence type="ECO:0000313" key="10">
    <source>
        <dbReference type="Proteomes" id="UP001172155"/>
    </source>
</evidence>
<evidence type="ECO:0000313" key="9">
    <source>
        <dbReference type="EMBL" id="KAK0754105.1"/>
    </source>
</evidence>
<dbReference type="GO" id="GO:0008270">
    <property type="term" value="F:zinc ion binding"/>
    <property type="evidence" value="ECO:0007669"/>
    <property type="project" value="UniProtKB-KW"/>
</dbReference>
<protein>
    <recommendedName>
        <fullName evidence="5">C2H2 type master regulator of conidiophore development brlA</fullName>
    </recommendedName>
</protein>
<name>A0AA40FAJ1_9PEZI</name>
<feature type="region of interest" description="Disordered" evidence="7">
    <location>
        <begin position="41"/>
        <end position="82"/>
    </location>
</feature>
<feature type="compositionally biased region" description="Low complexity" evidence="7">
    <location>
        <begin position="198"/>
        <end position="230"/>
    </location>
</feature>
<dbReference type="GO" id="GO:0000785">
    <property type="term" value="C:chromatin"/>
    <property type="evidence" value="ECO:0007669"/>
    <property type="project" value="TreeGrafter"/>
</dbReference>
<dbReference type="PANTHER" id="PTHR14003">
    <property type="entry name" value="TRANSCRIPTIONAL REPRESSOR PROTEIN YY"/>
    <property type="match status" value="1"/>
</dbReference>
<evidence type="ECO:0000256" key="7">
    <source>
        <dbReference type="SAM" id="MobiDB-lite"/>
    </source>
</evidence>
<dbReference type="InterPro" id="IPR036236">
    <property type="entry name" value="Znf_C2H2_sf"/>
</dbReference>
<organism evidence="9 10">
    <name type="scientific">Schizothecium vesticola</name>
    <dbReference type="NCBI Taxonomy" id="314040"/>
    <lineage>
        <taxon>Eukaryota</taxon>
        <taxon>Fungi</taxon>
        <taxon>Dikarya</taxon>
        <taxon>Ascomycota</taxon>
        <taxon>Pezizomycotina</taxon>
        <taxon>Sordariomycetes</taxon>
        <taxon>Sordariomycetidae</taxon>
        <taxon>Sordariales</taxon>
        <taxon>Schizotheciaceae</taxon>
        <taxon>Schizothecium</taxon>
    </lineage>
</organism>
<evidence type="ECO:0000256" key="5">
    <source>
        <dbReference type="ARBA" id="ARBA00044085"/>
    </source>
</evidence>
<dbReference type="PROSITE" id="PS50157">
    <property type="entry name" value="ZINC_FINGER_C2H2_2"/>
    <property type="match status" value="2"/>
</dbReference>
<evidence type="ECO:0000256" key="3">
    <source>
        <dbReference type="ARBA" id="ARBA00022771"/>
    </source>
</evidence>
<dbReference type="SUPFAM" id="SSF57667">
    <property type="entry name" value="beta-beta-alpha zinc fingers"/>
    <property type="match status" value="1"/>
</dbReference>
<evidence type="ECO:0000256" key="1">
    <source>
        <dbReference type="ARBA" id="ARBA00022723"/>
    </source>
</evidence>
<comment type="caution">
    <text evidence="9">The sequence shown here is derived from an EMBL/GenBank/DDBJ whole genome shotgun (WGS) entry which is preliminary data.</text>
</comment>
<dbReference type="GO" id="GO:0000981">
    <property type="term" value="F:DNA-binding transcription factor activity, RNA polymerase II-specific"/>
    <property type="evidence" value="ECO:0007669"/>
    <property type="project" value="TreeGrafter"/>
</dbReference>
<feature type="domain" description="C2H2-type" evidence="8">
    <location>
        <begin position="165"/>
        <end position="194"/>
    </location>
</feature>
<feature type="domain" description="C2H2-type" evidence="8">
    <location>
        <begin position="132"/>
        <end position="164"/>
    </location>
</feature>
<proteinExistence type="predicted"/>
<dbReference type="Gene3D" id="3.30.160.60">
    <property type="entry name" value="Classic Zinc Finger"/>
    <property type="match status" value="2"/>
</dbReference>
<dbReference type="AlphaFoldDB" id="A0AA40FAJ1"/>
<keyword evidence="4" id="KW-0862">Zinc</keyword>
<keyword evidence="3 6" id="KW-0863">Zinc-finger</keyword>
<dbReference type="SMART" id="SM00355">
    <property type="entry name" value="ZnF_C2H2"/>
    <property type="match status" value="2"/>
</dbReference>
<keyword evidence="10" id="KW-1185">Reference proteome</keyword>
<evidence type="ECO:0000259" key="8">
    <source>
        <dbReference type="PROSITE" id="PS50157"/>
    </source>
</evidence>
<dbReference type="GO" id="GO:0000978">
    <property type="term" value="F:RNA polymerase II cis-regulatory region sequence-specific DNA binding"/>
    <property type="evidence" value="ECO:0007669"/>
    <property type="project" value="TreeGrafter"/>
</dbReference>
<evidence type="ECO:0000256" key="4">
    <source>
        <dbReference type="ARBA" id="ARBA00022833"/>
    </source>
</evidence>
<dbReference type="PANTHER" id="PTHR14003:SF19">
    <property type="entry name" value="YY2 TRANSCRIPTION FACTOR"/>
    <property type="match status" value="1"/>
</dbReference>
<dbReference type="GO" id="GO:0005667">
    <property type="term" value="C:transcription regulator complex"/>
    <property type="evidence" value="ECO:0007669"/>
    <property type="project" value="TreeGrafter"/>
</dbReference>
<dbReference type="InterPro" id="IPR013087">
    <property type="entry name" value="Znf_C2H2_type"/>
</dbReference>
<reference evidence="9" key="1">
    <citation type="submission" date="2023-06" db="EMBL/GenBank/DDBJ databases">
        <title>Genome-scale phylogeny and comparative genomics of the fungal order Sordariales.</title>
        <authorList>
            <consortium name="Lawrence Berkeley National Laboratory"/>
            <person name="Hensen N."/>
            <person name="Bonometti L."/>
            <person name="Westerberg I."/>
            <person name="Brannstrom I.O."/>
            <person name="Guillou S."/>
            <person name="Cros-Aarteil S."/>
            <person name="Calhoun S."/>
            <person name="Haridas S."/>
            <person name="Kuo A."/>
            <person name="Mondo S."/>
            <person name="Pangilinan J."/>
            <person name="Riley R."/>
            <person name="LaButti K."/>
            <person name="Andreopoulos B."/>
            <person name="Lipzen A."/>
            <person name="Chen C."/>
            <person name="Yanf M."/>
            <person name="Daum C."/>
            <person name="Ng V."/>
            <person name="Clum A."/>
            <person name="Steindorff A."/>
            <person name="Ohm R."/>
            <person name="Martin F."/>
            <person name="Silar P."/>
            <person name="Natvig D."/>
            <person name="Lalanne C."/>
            <person name="Gautier V."/>
            <person name="Ament-velasquez S.L."/>
            <person name="Kruys A."/>
            <person name="Hutchinson M.I."/>
            <person name="Powell A.J."/>
            <person name="Barry K."/>
            <person name="Miller A.N."/>
            <person name="Grigoriev I.V."/>
            <person name="Debuchy R."/>
            <person name="Gladieux P."/>
            <person name="Thoren M.H."/>
            <person name="Johannesson H."/>
        </authorList>
    </citation>
    <scope>NUCLEOTIDE SEQUENCE</scope>
    <source>
        <strain evidence="9">SMH3187-1</strain>
    </source>
</reference>
<dbReference type="Proteomes" id="UP001172155">
    <property type="component" value="Unassembled WGS sequence"/>
</dbReference>
<feature type="compositionally biased region" description="Low complexity" evidence="7">
    <location>
        <begin position="41"/>
        <end position="51"/>
    </location>
</feature>
<keyword evidence="2" id="KW-0677">Repeat</keyword>
<keyword evidence="1" id="KW-0479">Metal-binding</keyword>